<accession>A0A8H4JMW6</accession>
<proteinExistence type="predicted"/>
<comment type="caution">
    <text evidence="1">The sequence shown here is derived from an EMBL/GenBank/DDBJ whole genome shotgun (WGS) entry which is preliminary data.</text>
</comment>
<protein>
    <submittedName>
        <fullName evidence="1">Uncharacterized protein</fullName>
    </submittedName>
</protein>
<dbReference type="EMBL" id="JAADJF010000185">
    <property type="protein sequence ID" value="KAF4435185.1"/>
    <property type="molecule type" value="Genomic_DNA"/>
</dbReference>
<evidence type="ECO:0000313" key="1">
    <source>
        <dbReference type="EMBL" id="KAF4435185.1"/>
    </source>
</evidence>
<name>A0A8H4JMW6_9HYPO</name>
<evidence type="ECO:0000313" key="2">
    <source>
        <dbReference type="Proteomes" id="UP000536711"/>
    </source>
</evidence>
<dbReference type="AlphaFoldDB" id="A0A8H4JMW6"/>
<dbReference type="OrthoDB" id="5413269at2759"/>
<organism evidence="1 2">
    <name type="scientific">Fusarium acutatum</name>
    <dbReference type="NCBI Taxonomy" id="78861"/>
    <lineage>
        <taxon>Eukaryota</taxon>
        <taxon>Fungi</taxon>
        <taxon>Dikarya</taxon>
        <taxon>Ascomycota</taxon>
        <taxon>Pezizomycotina</taxon>
        <taxon>Sordariomycetes</taxon>
        <taxon>Hypocreomycetidae</taxon>
        <taxon>Hypocreales</taxon>
        <taxon>Nectriaceae</taxon>
        <taxon>Fusarium</taxon>
        <taxon>Fusarium fujikuroi species complex</taxon>
    </lineage>
</organism>
<gene>
    <name evidence="1" type="ORF">FACUT_7373</name>
</gene>
<reference evidence="1 2" key="1">
    <citation type="submission" date="2020-01" db="EMBL/GenBank/DDBJ databases">
        <title>Identification and distribution of gene clusters putatively required for synthesis of sphingolipid metabolism inhibitors in phylogenetically diverse species of the filamentous fungus Fusarium.</title>
        <authorList>
            <person name="Kim H.-S."/>
            <person name="Busman M."/>
            <person name="Brown D.W."/>
            <person name="Divon H."/>
            <person name="Uhlig S."/>
            <person name="Proctor R.H."/>
        </authorList>
    </citation>
    <scope>NUCLEOTIDE SEQUENCE [LARGE SCALE GENOMIC DNA]</scope>
    <source>
        <strain evidence="1 2">NRRL 13308</strain>
    </source>
</reference>
<dbReference type="Proteomes" id="UP000536711">
    <property type="component" value="Unassembled WGS sequence"/>
</dbReference>
<sequence>MPNNYQITIINKSDEPQTYLLFQNPPEVNPAPSPDVFTNIYQSSPTIPNGADTNFSITTQWYGINGTSPAQALGTNVKVSTAQGSPVTLGGGSSLGTTLALTTVNSDGESPEFNPVTPAAAAGSGAFQIVTDSSFTPLNLNNIFIGLGAPSANNPDIISPTATFPAEPSMTYTIWPKNTWYICTGSFQPGSIIEVQAVGAKQEVDFETGRANQTFIHNPNGTYSPA</sequence>
<keyword evidence="2" id="KW-1185">Reference proteome</keyword>